<dbReference type="Proteomes" id="UP000001542">
    <property type="component" value="Unassembled WGS sequence"/>
</dbReference>
<feature type="compositionally biased region" description="Polar residues" evidence="1">
    <location>
        <begin position="1"/>
        <end position="17"/>
    </location>
</feature>
<feature type="compositionally biased region" description="Low complexity" evidence="1">
    <location>
        <begin position="89"/>
        <end position="106"/>
    </location>
</feature>
<dbReference type="RefSeq" id="XP_001309936.1">
    <property type="nucleotide sequence ID" value="XM_001309935.1"/>
</dbReference>
<dbReference type="KEGG" id="tva:4754783"/>
<name>A2FDM5_TRIV3</name>
<proteinExistence type="predicted"/>
<keyword evidence="3" id="KW-1185">Reference proteome</keyword>
<dbReference type="EMBL" id="DS113734">
    <property type="protein sequence ID" value="EAX97006.1"/>
    <property type="molecule type" value="Genomic_DNA"/>
</dbReference>
<dbReference type="InParanoid" id="A2FDM5"/>
<accession>A2FDM5</accession>
<gene>
    <name evidence="2" type="ORF">TVAG_440220</name>
</gene>
<reference evidence="2" key="1">
    <citation type="submission" date="2006-10" db="EMBL/GenBank/DDBJ databases">
        <authorList>
            <person name="Amadeo P."/>
            <person name="Zhao Q."/>
            <person name="Wortman J."/>
            <person name="Fraser-Liggett C."/>
            <person name="Carlton J."/>
        </authorList>
    </citation>
    <scope>NUCLEOTIDE SEQUENCE</scope>
    <source>
        <strain evidence="2">G3</strain>
    </source>
</reference>
<dbReference type="VEuPathDB" id="TrichDB:TVAGG3_0952670"/>
<dbReference type="VEuPathDB" id="TrichDB:TVAG_440220"/>
<feature type="region of interest" description="Disordered" evidence="1">
    <location>
        <begin position="68"/>
        <end position="106"/>
    </location>
</feature>
<dbReference type="AlphaFoldDB" id="A2FDM5"/>
<evidence type="ECO:0000313" key="2">
    <source>
        <dbReference type="EMBL" id="EAX97006.1"/>
    </source>
</evidence>
<reference evidence="2" key="2">
    <citation type="journal article" date="2007" name="Science">
        <title>Draft genome sequence of the sexually transmitted pathogen Trichomonas vaginalis.</title>
        <authorList>
            <person name="Carlton J.M."/>
            <person name="Hirt R.P."/>
            <person name="Silva J.C."/>
            <person name="Delcher A.L."/>
            <person name="Schatz M."/>
            <person name="Zhao Q."/>
            <person name="Wortman J.R."/>
            <person name="Bidwell S.L."/>
            <person name="Alsmark U.C.M."/>
            <person name="Besteiro S."/>
            <person name="Sicheritz-Ponten T."/>
            <person name="Noel C.J."/>
            <person name="Dacks J.B."/>
            <person name="Foster P.G."/>
            <person name="Simillion C."/>
            <person name="Van de Peer Y."/>
            <person name="Miranda-Saavedra D."/>
            <person name="Barton G.J."/>
            <person name="Westrop G.D."/>
            <person name="Mueller S."/>
            <person name="Dessi D."/>
            <person name="Fiori P.L."/>
            <person name="Ren Q."/>
            <person name="Paulsen I."/>
            <person name="Zhang H."/>
            <person name="Bastida-Corcuera F.D."/>
            <person name="Simoes-Barbosa A."/>
            <person name="Brown M.T."/>
            <person name="Hayes R.D."/>
            <person name="Mukherjee M."/>
            <person name="Okumura C.Y."/>
            <person name="Schneider R."/>
            <person name="Smith A.J."/>
            <person name="Vanacova S."/>
            <person name="Villalvazo M."/>
            <person name="Haas B.J."/>
            <person name="Pertea M."/>
            <person name="Feldblyum T.V."/>
            <person name="Utterback T.R."/>
            <person name="Shu C.L."/>
            <person name="Osoegawa K."/>
            <person name="de Jong P.J."/>
            <person name="Hrdy I."/>
            <person name="Horvathova L."/>
            <person name="Zubacova Z."/>
            <person name="Dolezal P."/>
            <person name="Malik S.B."/>
            <person name="Logsdon J.M. Jr."/>
            <person name="Henze K."/>
            <person name="Gupta A."/>
            <person name="Wang C.C."/>
            <person name="Dunne R.L."/>
            <person name="Upcroft J.A."/>
            <person name="Upcroft P."/>
            <person name="White O."/>
            <person name="Salzberg S.L."/>
            <person name="Tang P."/>
            <person name="Chiu C.-H."/>
            <person name="Lee Y.-S."/>
            <person name="Embley T.M."/>
            <person name="Coombs G.H."/>
            <person name="Mottram J.C."/>
            <person name="Tachezy J."/>
            <person name="Fraser-Liggett C.M."/>
            <person name="Johnson P.J."/>
        </authorList>
    </citation>
    <scope>NUCLEOTIDE SEQUENCE [LARGE SCALE GENOMIC DNA]</scope>
    <source>
        <strain evidence="2">G3</strain>
    </source>
</reference>
<feature type="region of interest" description="Disordered" evidence="1">
    <location>
        <begin position="1"/>
        <end position="29"/>
    </location>
</feature>
<evidence type="ECO:0000313" key="3">
    <source>
        <dbReference type="Proteomes" id="UP000001542"/>
    </source>
</evidence>
<sequence length="106" mass="11666">MSQSPQRSLHMSDLQSPKKSKREREASDIDFSAQCAASNKEIESLRYDIQLLMTKAHAYCKDTGVSTDGPILPSTPPRYSCSNVSTPGSPFSMNGSFMNSSSRSRK</sequence>
<organism evidence="2 3">
    <name type="scientific">Trichomonas vaginalis (strain ATCC PRA-98 / G3)</name>
    <dbReference type="NCBI Taxonomy" id="412133"/>
    <lineage>
        <taxon>Eukaryota</taxon>
        <taxon>Metamonada</taxon>
        <taxon>Parabasalia</taxon>
        <taxon>Trichomonadida</taxon>
        <taxon>Trichomonadidae</taxon>
        <taxon>Trichomonas</taxon>
    </lineage>
</organism>
<evidence type="ECO:0000256" key="1">
    <source>
        <dbReference type="SAM" id="MobiDB-lite"/>
    </source>
</evidence>
<protein>
    <submittedName>
        <fullName evidence="2">Uncharacterized protein</fullName>
    </submittedName>
</protein>